<evidence type="ECO:0000256" key="1">
    <source>
        <dbReference type="SAM" id="MobiDB-lite"/>
    </source>
</evidence>
<evidence type="ECO:0000313" key="2">
    <source>
        <dbReference type="EMBL" id="RIB04420.1"/>
    </source>
</evidence>
<evidence type="ECO:0008006" key="4">
    <source>
        <dbReference type="Google" id="ProtNLM"/>
    </source>
</evidence>
<reference evidence="2 3" key="1">
    <citation type="submission" date="2018-06" db="EMBL/GenBank/DDBJ databases">
        <title>Comparative genomics reveals the genomic features of Rhizophagus irregularis, R. cerebriforme, R. diaphanum and Gigaspora rosea, and their symbiotic lifestyle signature.</title>
        <authorList>
            <person name="Morin E."/>
            <person name="San Clemente H."/>
            <person name="Chen E.C.H."/>
            <person name="De La Providencia I."/>
            <person name="Hainaut M."/>
            <person name="Kuo A."/>
            <person name="Kohler A."/>
            <person name="Murat C."/>
            <person name="Tang N."/>
            <person name="Roy S."/>
            <person name="Loubradou J."/>
            <person name="Henrissat B."/>
            <person name="Grigoriev I.V."/>
            <person name="Corradi N."/>
            <person name="Roux C."/>
            <person name="Martin F.M."/>
        </authorList>
    </citation>
    <scope>NUCLEOTIDE SEQUENCE [LARGE SCALE GENOMIC DNA]</scope>
    <source>
        <strain evidence="2 3">DAOM 194757</strain>
    </source>
</reference>
<feature type="region of interest" description="Disordered" evidence="1">
    <location>
        <begin position="1"/>
        <end position="45"/>
    </location>
</feature>
<dbReference type="Proteomes" id="UP000266673">
    <property type="component" value="Unassembled WGS sequence"/>
</dbReference>
<organism evidence="2 3">
    <name type="scientific">Gigaspora rosea</name>
    <dbReference type="NCBI Taxonomy" id="44941"/>
    <lineage>
        <taxon>Eukaryota</taxon>
        <taxon>Fungi</taxon>
        <taxon>Fungi incertae sedis</taxon>
        <taxon>Mucoromycota</taxon>
        <taxon>Glomeromycotina</taxon>
        <taxon>Glomeromycetes</taxon>
        <taxon>Diversisporales</taxon>
        <taxon>Gigasporaceae</taxon>
        <taxon>Gigaspora</taxon>
    </lineage>
</organism>
<keyword evidence="3" id="KW-1185">Reference proteome</keyword>
<dbReference type="OrthoDB" id="2445189at2759"/>
<evidence type="ECO:0000313" key="3">
    <source>
        <dbReference type="Proteomes" id="UP000266673"/>
    </source>
</evidence>
<proteinExistence type="predicted"/>
<dbReference type="AlphaFoldDB" id="A0A397U2G8"/>
<sequence>MEYATNNEYTERAKNNDNKNSNDLVSKTGSFIQTKSLSNSGRPPADIWEEFNSINNSTGKHKGASCRYCPLKWSQGRAYEIKSYFAIKCKGKVSKEIQMKVLRDIQSEPISPESTASKKRKLEYS</sequence>
<comment type="caution">
    <text evidence="2">The sequence shown here is derived from an EMBL/GenBank/DDBJ whole genome shotgun (WGS) entry which is preliminary data.</text>
</comment>
<name>A0A397U2G8_9GLOM</name>
<dbReference type="EMBL" id="QKWP01002185">
    <property type="protein sequence ID" value="RIB04420.1"/>
    <property type="molecule type" value="Genomic_DNA"/>
</dbReference>
<protein>
    <recommendedName>
        <fullName evidence="4">BED-type domain-containing protein</fullName>
    </recommendedName>
</protein>
<feature type="compositionally biased region" description="Polar residues" evidence="1">
    <location>
        <begin position="18"/>
        <end position="41"/>
    </location>
</feature>
<accession>A0A397U2G8</accession>
<gene>
    <name evidence="2" type="ORF">C2G38_2222447</name>
</gene>